<dbReference type="InterPro" id="IPR052099">
    <property type="entry name" value="Regulatory_TF_Diverse"/>
</dbReference>
<dbReference type="Gene3D" id="4.10.280.10">
    <property type="entry name" value="Helix-loop-helix DNA-binding domain"/>
    <property type="match status" value="1"/>
</dbReference>
<reference evidence="2 3" key="2">
    <citation type="journal article" date="2018" name="New Phytol.">
        <title>High intraspecific genome diversity in the model arbuscular mycorrhizal symbiont Rhizophagus irregularis.</title>
        <authorList>
            <person name="Chen E.C.H."/>
            <person name="Morin E."/>
            <person name="Beaudet D."/>
            <person name="Noel J."/>
            <person name="Yildirir G."/>
            <person name="Ndikumana S."/>
            <person name="Charron P."/>
            <person name="St-Onge C."/>
            <person name="Giorgi J."/>
            <person name="Kruger M."/>
            <person name="Marton T."/>
            <person name="Ropars J."/>
            <person name="Grigoriev I.V."/>
            <person name="Hainaut M."/>
            <person name="Henrissat B."/>
            <person name="Roux C."/>
            <person name="Martin F."/>
            <person name="Corradi N."/>
        </authorList>
    </citation>
    <scope>NUCLEOTIDE SEQUENCE [LARGE SCALE GENOMIC DNA]</scope>
    <source>
        <strain evidence="2 3">DAOM 197198</strain>
    </source>
</reference>
<dbReference type="Pfam" id="PF00010">
    <property type="entry name" value="HLH"/>
    <property type="match status" value="1"/>
</dbReference>
<dbReference type="SUPFAM" id="SSF47459">
    <property type="entry name" value="HLH, helix-loop-helix DNA-binding domain"/>
    <property type="match status" value="1"/>
</dbReference>
<dbReference type="GO" id="GO:0046983">
    <property type="term" value="F:protein dimerization activity"/>
    <property type="evidence" value="ECO:0007669"/>
    <property type="project" value="InterPro"/>
</dbReference>
<comment type="caution">
    <text evidence="2">The sequence shown here is derived from an EMBL/GenBank/DDBJ whole genome shotgun (WGS) entry which is preliminary data.</text>
</comment>
<protein>
    <recommendedName>
        <fullName evidence="1">BHLH domain-containing protein</fullName>
    </recommendedName>
</protein>
<sequence length="178" mass="19793">MRNDGTTQSIIVPSSPVVPSDLPSNFATSGSMLAFNPDSWNQTINPSATNFIEASSQFTNMPLLVRDGSSTAKLPINRLKSTITNTQPQQNIQSQPNKQQKKVAHNAIERRYRNNINDRINDLKNVVPALCHLKSKDSKDDDDIDEVDGIPAATKLNKATILRKATEYITYLKNNNQK</sequence>
<evidence type="ECO:0000313" key="3">
    <source>
        <dbReference type="Proteomes" id="UP000018888"/>
    </source>
</evidence>
<dbReference type="PROSITE" id="PS50888">
    <property type="entry name" value="BHLH"/>
    <property type="match status" value="1"/>
</dbReference>
<organism evidence="2 3">
    <name type="scientific">Rhizophagus irregularis (strain DAOM 181602 / DAOM 197198 / MUCL 43194)</name>
    <name type="common">Arbuscular mycorrhizal fungus</name>
    <name type="synonym">Glomus intraradices</name>
    <dbReference type="NCBI Taxonomy" id="747089"/>
    <lineage>
        <taxon>Eukaryota</taxon>
        <taxon>Fungi</taxon>
        <taxon>Fungi incertae sedis</taxon>
        <taxon>Mucoromycota</taxon>
        <taxon>Glomeromycotina</taxon>
        <taxon>Glomeromycetes</taxon>
        <taxon>Glomerales</taxon>
        <taxon>Glomeraceae</taxon>
        <taxon>Rhizophagus</taxon>
    </lineage>
</organism>
<proteinExistence type="predicted"/>
<dbReference type="InterPro" id="IPR036638">
    <property type="entry name" value="HLH_DNA-bd_sf"/>
</dbReference>
<gene>
    <name evidence="2" type="ORF">GLOIN_2v1575181</name>
</gene>
<dbReference type="EMBL" id="AUPC02000070">
    <property type="protein sequence ID" value="POG74593.1"/>
    <property type="molecule type" value="Genomic_DNA"/>
</dbReference>
<reference evidence="2 3" key="1">
    <citation type="journal article" date="2013" name="Proc. Natl. Acad. Sci. U.S.A.">
        <title>Genome of an arbuscular mycorrhizal fungus provides insight into the oldest plant symbiosis.</title>
        <authorList>
            <person name="Tisserant E."/>
            <person name="Malbreil M."/>
            <person name="Kuo A."/>
            <person name="Kohler A."/>
            <person name="Symeonidi A."/>
            <person name="Balestrini R."/>
            <person name="Charron P."/>
            <person name="Duensing N."/>
            <person name="Frei Dit Frey N."/>
            <person name="Gianinazzi-Pearson V."/>
            <person name="Gilbert L.B."/>
            <person name="Handa Y."/>
            <person name="Herr J.R."/>
            <person name="Hijri M."/>
            <person name="Koul R."/>
            <person name="Kawaguchi M."/>
            <person name="Krajinski F."/>
            <person name="Lammers P.J."/>
            <person name="Masclaux F.G."/>
            <person name="Murat C."/>
            <person name="Morin E."/>
            <person name="Ndikumana S."/>
            <person name="Pagni M."/>
            <person name="Petitpierre D."/>
            <person name="Requena N."/>
            <person name="Rosikiewicz P."/>
            <person name="Riley R."/>
            <person name="Saito K."/>
            <person name="San Clemente H."/>
            <person name="Shapiro H."/>
            <person name="van Tuinen D."/>
            <person name="Becard G."/>
            <person name="Bonfante P."/>
            <person name="Paszkowski U."/>
            <person name="Shachar-Hill Y.Y."/>
            <person name="Tuskan G.A."/>
            <person name="Young P.W."/>
            <person name="Sanders I.R."/>
            <person name="Henrissat B."/>
            <person name="Rensing S.A."/>
            <person name="Grigoriev I.V."/>
            <person name="Corradi N."/>
            <person name="Roux C."/>
            <person name="Martin F."/>
        </authorList>
    </citation>
    <scope>NUCLEOTIDE SEQUENCE [LARGE SCALE GENOMIC DNA]</scope>
    <source>
        <strain evidence="2 3">DAOM 197198</strain>
    </source>
</reference>
<dbReference type="PANTHER" id="PTHR47336:SF2">
    <property type="entry name" value="TRANSCRIPTION FACTOR HMS1-RELATED"/>
    <property type="match status" value="1"/>
</dbReference>
<dbReference type="VEuPathDB" id="FungiDB:RhiirFUN_026384"/>
<name>A0A2P4QAB8_RHIID</name>
<feature type="domain" description="BHLH" evidence="1">
    <location>
        <begin position="100"/>
        <end position="172"/>
    </location>
</feature>
<dbReference type="Proteomes" id="UP000018888">
    <property type="component" value="Unassembled WGS sequence"/>
</dbReference>
<evidence type="ECO:0000313" key="2">
    <source>
        <dbReference type="EMBL" id="POG74593.1"/>
    </source>
</evidence>
<dbReference type="AlphaFoldDB" id="A0A2P4QAB8"/>
<dbReference type="SMART" id="SM00353">
    <property type="entry name" value="HLH"/>
    <property type="match status" value="1"/>
</dbReference>
<dbReference type="InterPro" id="IPR011598">
    <property type="entry name" value="bHLH_dom"/>
</dbReference>
<dbReference type="PANTHER" id="PTHR47336">
    <property type="entry name" value="TRANSCRIPTION FACTOR HMS1-RELATED"/>
    <property type="match status" value="1"/>
</dbReference>
<accession>A0A2P4QAB8</accession>
<keyword evidence="3" id="KW-1185">Reference proteome</keyword>
<feature type="non-terminal residue" evidence="2">
    <location>
        <position position="178"/>
    </location>
</feature>
<evidence type="ECO:0000259" key="1">
    <source>
        <dbReference type="PROSITE" id="PS50888"/>
    </source>
</evidence>